<dbReference type="AlphaFoldDB" id="A0AAV3QMN1"/>
<comment type="caution">
    <text evidence="2">The sequence shown here is derived from an EMBL/GenBank/DDBJ whole genome shotgun (WGS) entry which is preliminary data.</text>
</comment>
<sequence length="204" mass="24198">MDIKQGPTESLKSYQKWYNDILLNIPEVNNKVVYMAFYRGLRYEKLKTTLVIETPLSKEQLAARVKQYVELKEIKTKETKGKYLRDVLTRKQTRSKSPRKQPVWERFNKTGGSSLRSDNMMPNHRRVPPLGKSEREQRKKWSRENHMKLNTIRNEEEEDNPPKGRDSRKRGDPHEEVEEIPPNQERETELFVWEQSWGKSIGGS</sequence>
<name>A0AAV3QMN1_LITER</name>
<organism evidence="2 3">
    <name type="scientific">Lithospermum erythrorhizon</name>
    <name type="common">Purple gromwell</name>
    <name type="synonym">Lithospermum officinale var. erythrorhizon</name>
    <dbReference type="NCBI Taxonomy" id="34254"/>
    <lineage>
        <taxon>Eukaryota</taxon>
        <taxon>Viridiplantae</taxon>
        <taxon>Streptophyta</taxon>
        <taxon>Embryophyta</taxon>
        <taxon>Tracheophyta</taxon>
        <taxon>Spermatophyta</taxon>
        <taxon>Magnoliopsida</taxon>
        <taxon>eudicotyledons</taxon>
        <taxon>Gunneridae</taxon>
        <taxon>Pentapetalae</taxon>
        <taxon>asterids</taxon>
        <taxon>lamiids</taxon>
        <taxon>Boraginales</taxon>
        <taxon>Boraginaceae</taxon>
        <taxon>Boraginoideae</taxon>
        <taxon>Lithospermeae</taxon>
        <taxon>Lithospermum</taxon>
    </lineage>
</organism>
<accession>A0AAV3QMN1</accession>
<keyword evidence="3" id="KW-1185">Reference proteome</keyword>
<feature type="region of interest" description="Disordered" evidence="1">
    <location>
        <begin position="85"/>
        <end position="204"/>
    </location>
</feature>
<feature type="compositionally biased region" description="Basic and acidic residues" evidence="1">
    <location>
        <begin position="132"/>
        <end position="147"/>
    </location>
</feature>
<feature type="compositionally biased region" description="Basic and acidic residues" evidence="1">
    <location>
        <begin position="160"/>
        <end position="174"/>
    </location>
</feature>
<gene>
    <name evidence="2" type="ORF">LIER_19958</name>
</gene>
<protein>
    <submittedName>
        <fullName evidence="2">Uncharacterized protein</fullName>
    </submittedName>
</protein>
<dbReference type="Proteomes" id="UP001454036">
    <property type="component" value="Unassembled WGS sequence"/>
</dbReference>
<evidence type="ECO:0000256" key="1">
    <source>
        <dbReference type="SAM" id="MobiDB-lite"/>
    </source>
</evidence>
<reference evidence="2 3" key="1">
    <citation type="submission" date="2024-01" db="EMBL/GenBank/DDBJ databases">
        <title>The complete chloroplast genome sequence of Lithospermum erythrorhizon: insights into the phylogenetic relationship among Boraginaceae species and the maternal lineages of purple gromwells.</title>
        <authorList>
            <person name="Okada T."/>
            <person name="Watanabe K."/>
        </authorList>
    </citation>
    <scope>NUCLEOTIDE SEQUENCE [LARGE SCALE GENOMIC DNA]</scope>
</reference>
<proteinExistence type="predicted"/>
<evidence type="ECO:0000313" key="2">
    <source>
        <dbReference type="EMBL" id="GAA0164282.1"/>
    </source>
</evidence>
<evidence type="ECO:0000313" key="3">
    <source>
        <dbReference type="Proteomes" id="UP001454036"/>
    </source>
</evidence>
<dbReference type="EMBL" id="BAABME010004998">
    <property type="protein sequence ID" value="GAA0164282.1"/>
    <property type="molecule type" value="Genomic_DNA"/>
</dbReference>